<evidence type="ECO:0000256" key="1">
    <source>
        <dbReference type="SAM" id="MobiDB-lite"/>
    </source>
</evidence>
<dbReference type="AlphaFoldDB" id="A0A423P110"/>
<sequence length="205" mass="22027">MSTPDKSNKQPVPPPTITYPEKDSKTGVATLFLGSAIPGAQVQVWNIANTHLLGSGHVSANGRWAFSISGVQSPGQQGIHAHQTWQGVTSEWSEERSYTVLLQPAIDVPVIFEPKEGAQTNTVLALSGDVTKAAGVVSLFDLDTGEMIANADVDSFKQWRTQVTKPLPPGPHRISAIQNINGEFSDWVRVRTFTVIAKGKGKGKT</sequence>
<reference evidence="2 3" key="1">
    <citation type="submission" date="2016-10" db="EMBL/GenBank/DDBJ databases">
        <title>Comparative genome analysis of multiple Pseudomonas spp. focuses on biocontrol and plant growth promoting traits.</title>
        <authorList>
            <person name="Tao X.-Y."/>
            <person name="Taylor C.G."/>
        </authorList>
    </citation>
    <scope>NUCLEOTIDE SEQUENCE [LARGE SCALE GENOMIC DNA]</scope>
    <source>
        <strain evidence="2 3">36G2</strain>
    </source>
</reference>
<proteinExistence type="predicted"/>
<protein>
    <recommendedName>
        <fullName evidence="4">Bacterial Ig-like domain-containing protein</fullName>
    </recommendedName>
</protein>
<dbReference type="EMBL" id="MOBZ01000018">
    <property type="protein sequence ID" value="ROO04788.1"/>
    <property type="molecule type" value="Genomic_DNA"/>
</dbReference>
<evidence type="ECO:0000313" key="3">
    <source>
        <dbReference type="Proteomes" id="UP000283619"/>
    </source>
</evidence>
<name>A0A423P110_PSEFL</name>
<gene>
    <name evidence="2" type="ORF">BK673_21280</name>
</gene>
<accession>A0A423P110</accession>
<comment type="caution">
    <text evidence="2">The sequence shown here is derived from an EMBL/GenBank/DDBJ whole genome shotgun (WGS) entry which is preliminary data.</text>
</comment>
<feature type="region of interest" description="Disordered" evidence="1">
    <location>
        <begin position="1"/>
        <end position="23"/>
    </location>
</feature>
<dbReference type="RefSeq" id="WP_123594796.1">
    <property type="nucleotide sequence ID" value="NZ_MOBZ01000018.1"/>
</dbReference>
<organism evidence="2 3">
    <name type="scientific">Pseudomonas fluorescens</name>
    <dbReference type="NCBI Taxonomy" id="294"/>
    <lineage>
        <taxon>Bacteria</taxon>
        <taxon>Pseudomonadati</taxon>
        <taxon>Pseudomonadota</taxon>
        <taxon>Gammaproteobacteria</taxon>
        <taxon>Pseudomonadales</taxon>
        <taxon>Pseudomonadaceae</taxon>
        <taxon>Pseudomonas</taxon>
    </lineage>
</organism>
<evidence type="ECO:0000313" key="2">
    <source>
        <dbReference type="EMBL" id="ROO04788.1"/>
    </source>
</evidence>
<evidence type="ECO:0008006" key="4">
    <source>
        <dbReference type="Google" id="ProtNLM"/>
    </source>
</evidence>
<dbReference type="Proteomes" id="UP000283619">
    <property type="component" value="Unassembled WGS sequence"/>
</dbReference>